<dbReference type="Pfam" id="PF21762">
    <property type="entry name" value="DEDDh_C"/>
    <property type="match status" value="1"/>
</dbReference>
<protein>
    <recommendedName>
        <fullName evidence="2">Gfd2/YDR514C-like C-terminal domain-containing protein</fullName>
    </recommendedName>
</protein>
<dbReference type="PANTHER" id="PTHR28083">
    <property type="entry name" value="GOOD FOR FULL DBP5 ACTIVITY PROTEIN 2"/>
    <property type="match status" value="1"/>
</dbReference>
<proteinExistence type="predicted"/>
<feature type="compositionally biased region" description="Polar residues" evidence="1">
    <location>
        <begin position="334"/>
        <end position="343"/>
    </location>
</feature>
<dbReference type="AlphaFoldDB" id="A0A2A9NBC7"/>
<dbReference type="InterPro" id="IPR048519">
    <property type="entry name" value="Gfd2/YDR514C-like_C"/>
</dbReference>
<evidence type="ECO:0000256" key="1">
    <source>
        <dbReference type="SAM" id="MobiDB-lite"/>
    </source>
</evidence>
<feature type="region of interest" description="Disordered" evidence="1">
    <location>
        <begin position="438"/>
        <end position="495"/>
    </location>
</feature>
<feature type="compositionally biased region" description="Basic residues" evidence="1">
    <location>
        <begin position="444"/>
        <end position="473"/>
    </location>
</feature>
<evidence type="ECO:0000313" key="3">
    <source>
        <dbReference type="EMBL" id="PFH47348.1"/>
    </source>
</evidence>
<dbReference type="STRING" id="703135.A0A2A9NBC7"/>
<keyword evidence="4" id="KW-1185">Reference proteome</keyword>
<organism evidence="3 4">
    <name type="scientific">Amanita thiersii Skay4041</name>
    <dbReference type="NCBI Taxonomy" id="703135"/>
    <lineage>
        <taxon>Eukaryota</taxon>
        <taxon>Fungi</taxon>
        <taxon>Dikarya</taxon>
        <taxon>Basidiomycota</taxon>
        <taxon>Agaricomycotina</taxon>
        <taxon>Agaricomycetes</taxon>
        <taxon>Agaricomycetidae</taxon>
        <taxon>Agaricales</taxon>
        <taxon>Pluteineae</taxon>
        <taxon>Amanitaceae</taxon>
        <taxon>Amanita</taxon>
    </lineage>
</organism>
<dbReference type="PANTHER" id="PTHR28083:SF1">
    <property type="entry name" value="GOOD FOR FULL DBP5 ACTIVITY PROTEIN 2"/>
    <property type="match status" value="1"/>
</dbReference>
<dbReference type="InterPro" id="IPR040151">
    <property type="entry name" value="Gfd2/YDR514C-like"/>
</dbReference>
<feature type="domain" description="Gfd2/YDR514C-like C-terminal" evidence="2">
    <location>
        <begin position="157"/>
        <end position="286"/>
    </location>
</feature>
<feature type="compositionally biased region" description="Pro residues" evidence="1">
    <location>
        <begin position="479"/>
        <end position="490"/>
    </location>
</feature>
<gene>
    <name evidence="3" type="ORF">AMATHDRAFT_67894</name>
</gene>
<sequence>MGDFTLVDPKGWEYDLHSIYSAYIGYFQQHNVQWYNRSWGHLFSSFEDFLAFSWPVITVTDACTGRSHIVTRLTSLGAFIKMIKTRFGETLPQAPNILKVAPFETANRLLWTISDHPSYKKLHSTLPAIALAAFKARVRAGEPKAVRELWERRDKTFLAVGFEWSERNEKSCLEFGYAGVRCGHLEALGHWPPVPDTNYRKGHFIVADYLDKNTKKYCPNFPWQYAFGDSQVIGKSKLSQVIQAVISSFVSPDSETKANELVLVGHGIQADLPRLEEMKIKIPHNVLILDLGTYERALYNSGSRGNMVDPTTGKSRSHRSSMLSLESLLRSFNGTSVHGSSSEGSDKDKTSSSNSTAVSSVHLPNCVLHNSGNDAFMCLFAMQKLLDPSGTQVPNVKKSGGGGGHNGHNGIGNGRMMMMMMAAAAARQGMVPQVMMNPGLASHPHAHLHHPHPHHPPTRPHSPHHHAHAHLSHAHSYPVLPPTPTTPTTPSPGEYVTGSYHNGYFGYQVAPLASHHQHQMKMKLQPPTSTTTMMAKGPRPVSSVYNLASEFGKMNGGGGGGGGSMARAVSGPVALVGGGKEGNGNGVDPVGEEVESA</sequence>
<feature type="region of interest" description="Disordered" evidence="1">
    <location>
        <begin position="576"/>
        <end position="597"/>
    </location>
</feature>
<reference evidence="3 4" key="1">
    <citation type="submission" date="2014-02" db="EMBL/GenBank/DDBJ databases">
        <title>Transposable element dynamics among asymbiotic and ectomycorrhizal Amanita fungi.</title>
        <authorList>
            <consortium name="DOE Joint Genome Institute"/>
            <person name="Hess J."/>
            <person name="Skrede I."/>
            <person name="Wolfe B."/>
            <person name="LaButti K."/>
            <person name="Ohm R.A."/>
            <person name="Grigoriev I.V."/>
            <person name="Pringle A."/>
        </authorList>
    </citation>
    <scope>NUCLEOTIDE SEQUENCE [LARGE SCALE GENOMIC DNA]</scope>
    <source>
        <strain evidence="3 4">SKay4041</strain>
    </source>
</reference>
<evidence type="ECO:0000259" key="2">
    <source>
        <dbReference type="Pfam" id="PF21762"/>
    </source>
</evidence>
<accession>A0A2A9NBC7</accession>
<evidence type="ECO:0000313" key="4">
    <source>
        <dbReference type="Proteomes" id="UP000242287"/>
    </source>
</evidence>
<dbReference type="EMBL" id="KZ302116">
    <property type="protein sequence ID" value="PFH47348.1"/>
    <property type="molecule type" value="Genomic_DNA"/>
</dbReference>
<name>A0A2A9NBC7_9AGAR</name>
<dbReference type="GO" id="GO:0005634">
    <property type="term" value="C:nucleus"/>
    <property type="evidence" value="ECO:0007669"/>
    <property type="project" value="TreeGrafter"/>
</dbReference>
<feature type="region of interest" description="Disordered" evidence="1">
    <location>
        <begin position="334"/>
        <end position="357"/>
    </location>
</feature>
<dbReference type="OrthoDB" id="5953249at2759"/>
<feature type="compositionally biased region" description="Gly residues" evidence="1">
    <location>
        <begin position="576"/>
        <end position="585"/>
    </location>
</feature>
<dbReference type="Proteomes" id="UP000242287">
    <property type="component" value="Unassembled WGS sequence"/>
</dbReference>